<feature type="compositionally biased region" description="Basic and acidic residues" evidence="1">
    <location>
        <begin position="38"/>
        <end position="54"/>
    </location>
</feature>
<protein>
    <recommendedName>
        <fullName evidence="5">DUF2946 domain-containing protein</fullName>
    </recommendedName>
</protein>
<feature type="region of interest" description="Disordered" evidence="1">
    <location>
        <begin position="97"/>
        <end position="116"/>
    </location>
</feature>
<dbReference type="Proteomes" id="UP001221411">
    <property type="component" value="Unassembled WGS sequence"/>
</dbReference>
<name>A0ABT5F0G9_9BACT</name>
<evidence type="ECO:0000313" key="3">
    <source>
        <dbReference type="EMBL" id="MDC0746576.1"/>
    </source>
</evidence>
<gene>
    <name evidence="3" type="ORF">POL67_34935</name>
</gene>
<reference evidence="3 4" key="1">
    <citation type="submission" date="2022-11" db="EMBL/GenBank/DDBJ databases">
        <title>Minimal conservation of predation-associated metabolite biosynthetic gene clusters underscores biosynthetic potential of Myxococcota including descriptions for ten novel species: Archangium lansinium sp. nov., Myxococcus landrumus sp. nov., Nannocystis bai.</title>
        <authorList>
            <person name="Ahearne A."/>
            <person name="Stevens C."/>
            <person name="Dowd S."/>
        </authorList>
    </citation>
    <scope>NUCLEOTIDE SEQUENCE [LARGE SCALE GENOMIC DNA]</scope>
    <source>
        <strain evidence="3 4">RJM3</strain>
    </source>
</reference>
<dbReference type="RefSeq" id="WP_271924954.1">
    <property type="nucleotide sequence ID" value="NZ_JAQNDO010000001.1"/>
</dbReference>
<feature type="signal peptide" evidence="2">
    <location>
        <begin position="1"/>
        <end position="18"/>
    </location>
</feature>
<sequence length="116" mass="12423">MRILLVAVRLFVALTAFQMTGLPHFAVDAVAALQGAEGSDHRDDDCPNEKDGRECPPGCPDCHCTHPMGALPLLPPSPFLIELPSGAEIALAPYEAFAPPRPDPAAVYRPPRQTRA</sequence>
<feature type="region of interest" description="Disordered" evidence="1">
    <location>
        <begin position="36"/>
        <end position="58"/>
    </location>
</feature>
<accession>A0ABT5F0G9</accession>
<keyword evidence="2" id="KW-0732">Signal</keyword>
<keyword evidence="4" id="KW-1185">Reference proteome</keyword>
<evidence type="ECO:0000313" key="4">
    <source>
        <dbReference type="Proteomes" id="UP001221411"/>
    </source>
</evidence>
<evidence type="ECO:0000256" key="1">
    <source>
        <dbReference type="SAM" id="MobiDB-lite"/>
    </source>
</evidence>
<evidence type="ECO:0000256" key="2">
    <source>
        <dbReference type="SAM" id="SignalP"/>
    </source>
</evidence>
<feature type="chain" id="PRO_5047255677" description="DUF2946 domain-containing protein" evidence="2">
    <location>
        <begin position="19"/>
        <end position="116"/>
    </location>
</feature>
<evidence type="ECO:0008006" key="5">
    <source>
        <dbReference type="Google" id="ProtNLM"/>
    </source>
</evidence>
<dbReference type="EMBL" id="JAQNDO010000001">
    <property type="protein sequence ID" value="MDC0746576.1"/>
    <property type="molecule type" value="Genomic_DNA"/>
</dbReference>
<proteinExistence type="predicted"/>
<comment type="caution">
    <text evidence="3">The sequence shown here is derived from an EMBL/GenBank/DDBJ whole genome shotgun (WGS) entry which is preliminary data.</text>
</comment>
<organism evidence="3 4">
    <name type="scientific">Polyangium mundeleinium</name>
    <dbReference type="NCBI Taxonomy" id="2995306"/>
    <lineage>
        <taxon>Bacteria</taxon>
        <taxon>Pseudomonadati</taxon>
        <taxon>Myxococcota</taxon>
        <taxon>Polyangia</taxon>
        <taxon>Polyangiales</taxon>
        <taxon>Polyangiaceae</taxon>
        <taxon>Polyangium</taxon>
    </lineage>
</organism>